<sequence>MKTSNPLTDFNLHLSWTRQQTQMAVMITALLLQKKILQKLKLSKRCSIYKKKTRTGLFFISLSDDA</sequence>
<proteinExistence type="predicted"/>
<dbReference type="EMBL" id="MHSK01000035">
    <property type="protein sequence ID" value="OHA41363.1"/>
    <property type="molecule type" value="Genomic_DNA"/>
</dbReference>
<gene>
    <name evidence="1" type="ORF">A3G52_04940</name>
</gene>
<dbReference type="AlphaFoldDB" id="A0A1G2NZB1"/>
<protein>
    <submittedName>
        <fullName evidence="1">Uncharacterized protein</fullName>
    </submittedName>
</protein>
<evidence type="ECO:0000313" key="1">
    <source>
        <dbReference type="EMBL" id="OHA41363.1"/>
    </source>
</evidence>
<comment type="caution">
    <text evidence="1">The sequence shown here is derived from an EMBL/GenBank/DDBJ whole genome shotgun (WGS) entry which is preliminary data.</text>
</comment>
<accession>A0A1G2NZB1</accession>
<reference evidence="1 2" key="1">
    <citation type="journal article" date="2016" name="Nat. Commun.">
        <title>Thousands of microbial genomes shed light on interconnected biogeochemical processes in an aquifer system.</title>
        <authorList>
            <person name="Anantharaman K."/>
            <person name="Brown C.T."/>
            <person name="Hug L.A."/>
            <person name="Sharon I."/>
            <person name="Castelle C.J."/>
            <person name="Probst A.J."/>
            <person name="Thomas B.C."/>
            <person name="Singh A."/>
            <person name="Wilkins M.J."/>
            <person name="Karaoz U."/>
            <person name="Brodie E.L."/>
            <person name="Williams K.H."/>
            <person name="Hubbard S.S."/>
            <person name="Banfield J.F."/>
        </authorList>
    </citation>
    <scope>NUCLEOTIDE SEQUENCE [LARGE SCALE GENOMIC DNA]</scope>
</reference>
<evidence type="ECO:0000313" key="2">
    <source>
        <dbReference type="Proteomes" id="UP000177269"/>
    </source>
</evidence>
<name>A0A1G2NZB1_9BACT</name>
<organism evidence="1 2">
    <name type="scientific">Candidatus Taylorbacteria bacterium RIFCSPLOWO2_12_FULL_43_20</name>
    <dbReference type="NCBI Taxonomy" id="1802332"/>
    <lineage>
        <taxon>Bacteria</taxon>
        <taxon>Candidatus Tayloriibacteriota</taxon>
    </lineage>
</organism>
<dbReference type="Proteomes" id="UP000177269">
    <property type="component" value="Unassembled WGS sequence"/>
</dbReference>